<reference evidence="1" key="1">
    <citation type="submission" date="2020-05" db="EMBL/GenBank/DDBJ databases">
        <title>Large-scale comparative analyses of tick genomes elucidate their genetic diversity and vector capacities.</title>
        <authorList>
            <person name="Jia N."/>
            <person name="Wang J."/>
            <person name="Shi W."/>
            <person name="Du L."/>
            <person name="Sun Y."/>
            <person name="Zhan W."/>
            <person name="Jiang J."/>
            <person name="Wang Q."/>
            <person name="Zhang B."/>
            <person name="Ji P."/>
            <person name="Sakyi L.B."/>
            <person name="Cui X."/>
            <person name="Yuan T."/>
            <person name="Jiang B."/>
            <person name="Yang W."/>
            <person name="Lam T.T.-Y."/>
            <person name="Chang Q."/>
            <person name="Ding S."/>
            <person name="Wang X."/>
            <person name="Zhu J."/>
            <person name="Ruan X."/>
            <person name="Zhao L."/>
            <person name="Wei J."/>
            <person name="Que T."/>
            <person name="Du C."/>
            <person name="Cheng J."/>
            <person name="Dai P."/>
            <person name="Han X."/>
            <person name="Huang E."/>
            <person name="Gao Y."/>
            <person name="Liu J."/>
            <person name="Shao H."/>
            <person name="Ye R."/>
            <person name="Li L."/>
            <person name="Wei W."/>
            <person name="Wang X."/>
            <person name="Wang C."/>
            <person name="Yang T."/>
            <person name="Huo Q."/>
            <person name="Li W."/>
            <person name="Guo W."/>
            <person name="Chen H."/>
            <person name="Zhou L."/>
            <person name="Ni X."/>
            <person name="Tian J."/>
            <person name="Zhou Y."/>
            <person name="Sheng Y."/>
            <person name="Liu T."/>
            <person name="Pan Y."/>
            <person name="Xia L."/>
            <person name="Li J."/>
            <person name="Zhao F."/>
            <person name="Cao W."/>
        </authorList>
    </citation>
    <scope>NUCLEOTIDE SEQUENCE</scope>
    <source>
        <strain evidence="1">Dsil-2018</strain>
    </source>
</reference>
<accession>A0ACB8C9V2</accession>
<sequence length="323" mass="38755">MLVCTLSEDAIYNPDELDMREKINTIRRHQGRHFEPSHKPEDLCAHSSQTVTTDSQGLELQLPNVKAPEVKNRAPFMSEDPAENKDIENPEWEAVRRLSTDEERYQAVQKVWHNSRIPDPHKELTTFHYRRRMLSLKHAKNLPPSKSKCRKRKASRSSSHEHAKPVKRQRFDTDIIDLKLKELKRKREKDVTRAQRTFRDDIHKLHSSLRRPSEEMYTPHGHGHSDRRHRRAHTAPWDFRYYQSQEMRICEEYRTNEENIYNEYRAREHKLLNARDEVRRVDAFYAGLRDSDPRLLSEEQVKEHLKLEEMLGCFKKFYKTPRE</sequence>
<name>A0ACB8C9V2_DERSI</name>
<dbReference type="Proteomes" id="UP000821865">
    <property type="component" value="Chromosome 8"/>
</dbReference>
<protein>
    <submittedName>
        <fullName evidence="1">Uncharacterized protein</fullName>
    </submittedName>
</protein>
<keyword evidence="2" id="KW-1185">Reference proteome</keyword>
<evidence type="ECO:0000313" key="2">
    <source>
        <dbReference type="Proteomes" id="UP000821865"/>
    </source>
</evidence>
<comment type="caution">
    <text evidence="1">The sequence shown here is derived from an EMBL/GenBank/DDBJ whole genome shotgun (WGS) entry which is preliminary data.</text>
</comment>
<organism evidence="1 2">
    <name type="scientific">Dermacentor silvarum</name>
    <name type="common">Tick</name>
    <dbReference type="NCBI Taxonomy" id="543639"/>
    <lineage>
        <taxon>Eukaryota</taxon>
        <taxon>Metazoa</taxon>
        <taxon>Ecdysozoa</taxon>
        <taxon>Arthropoda</taxon>
        <taxon>Chelicerata</taxon>
        <taxon>Arachnida</taxon>
        <taxon>Acari</taxon>
        <taxon>Parasitiformes</taxon>
        <taxon>Ixodida</taxon>
        <taxon>Ixodoidea</taxon>
        <taxon>Ixodidae</taxon>
        <taxon>Rhipicephalinae</taxon>
        <taxon>Dermacentor</taxon>
    </lineage>
</organism>
<evidence type="ECO:0000313" key="1">
    <source>
        <dbReference type="EMBL" id="KAH7937688.1"/>
    </source>
</evidence>
<dbReference type="EMBL" id="CM023477">
    <property type="protein sequence ID" value="KAH7937688.1"/>
    <property type="molecule type" value="Genomic_DNA"/>
</dbReference>
<proteinExistence type="predicted"/>
<gene>
    <name evidence="1" type="ORF">HPB49_014745</name>
</gene>